<keyword evidence="2" id="KW-1185">Reference proteome</keyword>
<reference evidence="1 2" key="1">
    <citation type="submission" date="2024-12" db="EMBL/GenBank/DDBJ databases">
        <title>The unique morphological basis and parallel evolutionary history of personate flowers in Penstemon.</title>
        <authorList>
            <person name="Depatie T.H."/>
            <person name="Wessinger C.A."/>
        </authorList>
    </citation>
    <scope>NUCLEOTIDE SEQUENCE [LARGE SCALE GENOMIC DNA]</scope>
    <source>
        <strain evidence="1">WTNN_2</strain>
        <tissue evidence="1">Leaf</tissue>
    </source>
</reference>
<protein>
    <submittedName>
        <fullName evidence="1">Uncharacterized protein</fullName>
    </submittedName>
</protein>
<accession>A0ABD3SVQ9</accession>
<dbReference type="Proteomes" id="UP001634393">
    <property type="component" value="Unassembled WGS sequence"/>
</dbReference>
<evidence type="ECO:0000313" key="1">
    <source>
        <dbReference type="EMBL" id="KAL3828707.1"/>
    </source>
</evidence>
<sequence length="24" mass="3060">MNFFRLRTIYRVQTSKCLFIFVYI</sequence>
<name>A0ABD3SVQ9_9LAMI</name>
<comment type="caution">
    <text evidence="1">The sequence shown here is derived from an EMBL/GenBank/DDBJ whole genome shotgun (WGS) entry which is preliminary data.</text>
</comment>
<dbReference type="AlphaFoldDB" id="A0ABD3SVQ9"/>
<evidence type="ECO:0000313" key="2">
    <source>
        <dbReference type="Proteomes" id="UP001634393"/>
    </source>
</evidence>
<dbReference type="EMBL" id="JBJXBP010000005">
    <property type="protein sequence ID" value="KAL3828707.1"/>
    <property type="molecule type" value="Genomic_DNA"/>
</dbReference>
<gene>
    <name evidence="1" type="ORF">ACJIZ3_017509</name>
</gene>
<organism evidence="1 2">
    <name type="scientific">Penstemon smallii</name>
    <dbReference type="NCBI Taxonomy" id="265156"/>
    <lineage>
        <taxon>Eukaryota</taxon>
        <taxon>Viridiplantae</taxon>
        <taxon>Streptophyta</taxon>
        <taxon>Embryophyta</taxon>
        <taxon>Tracheophyta</taxon>
        <taxon>Spermatophyta</taxon>
        <taxon>Magnoliopsida</taxon>
        <taxon>eudicotyledons</taxon>
        <taxon>Gunneridae</taxon>
        <taxon>Pentapetalae</taxon>
        <taxon>asterids</taxon>
        <taxon>lamiids</taxon>
        <taxon>Lamiales</taxon>
        <taxon>Plantaginaceae</taxon>
        <taxon>Cheloneae</taxon>
        <taxon>Penstemon</taxon>
    </lineage>
</organism>
<proteinExistence type="predicted"/>